<feature type="transmembrane region" description="Helical" evidence="1">
    <location>
        <begin position="12"/>
        <end position="34"/>
    </location>
</feature>
<dbReference type="AlphaFoldDB" id="A0A0F4LMA9"/>
<reference evidence="3 5" key="2">
    <citation type="submission" date="2018-05" db="EMBL/GenBank/DDBJ databases">
        <title>Reference genomes for bee gut microbiota database.</title>
        <authorList>
            <person name="Ellegaard K.M."/>
        </authorList>
    </citation>
    <scope>NUCLEOTIDE SEQUENCE [LARGE SCALE GENOMIC DNA]</scope>
    <source>
        <strain evidence="3 5">ESL0184</strain>
    </source>
</reference>
<proteinExistence type="predicted"/>
<dbReference type="HOGENOM" id="CLU_186073_0_0_9"/>
<dbReference type="OrthoDB" id="2320195at2"/>
<evidence type="ECO:0000313" key="2">
    <source>
        <dbReference type="EMBL" id="KJY58706.1"/>
    </source>
</evidence>
<reference evidence="2 4" key="1">
    <citation type="submission" date="2015-01" db="EMBL/GenBank/DDBJ databases">
        <title>Comparative genomics of the lactic acid bacteria isolated from the honey bee gut.</title>
        <authorList>
            <person name="Ellegaard K.M."/>
            <person name="Tamarit D."/>
            <person name="Javelind E."/>
            <person name="Olofsson T."/>
            <person name="Andersson S.G."/>
            <person name="Vasquez A."/>
        </authorList>
    </citation>
    <scope>NUCLEOTIDE SEQUENCE [LARGE SCALE GENOMIC DNA]</scope>
    <source>
        <strain evidence="2 4">Hma8</strain>
    </source>
</reference>
<feature type="transmembrane region" description="Helical" evidence="1">
    <location>
        <begin position="54"/>
        <end position="80"/>
    </location>
</feature>
<keyword evidence="5" id="KW-1185">Reference proteome</keyword>
<accession>A0A0F4LMA9</accession>
<sequence length="86" mass="9950">MNYYKAFDAGSSIYLVAFMIDYIIELFSINSSGIKTTALGLKIITNMNEHSLNINFSLTWGILISYLVFILFFMSAFHFFKKIKTR</sequence>
<evidence type="ECO:0000313" key="3">
    <source>
        <dbReference type="EMBL" id="PXY85991.1"/>
    </source>
</evidence>
<organism evidence="2 4">
    <name type="scientific">Lactobacillus melliventris</name>
    <dbReference type="NCBI Taxonomy" id="1218507"/>
    <lineage>
        <taxon>Bacteria</taxon>
        <taxon>Bacillati</taxon>
        <taxon>Bacillota</taxon>
        <taxon>Bacilli</taxon>
        <taxon>Lactobacillales</taxon>
        <taxon>Lactobacillaceae</taxon>
        <taxon>Lactobacillus</taxon>
    </lineage>
</organism>
<dbReference type="Proteomes" id="UP000247698">
    <property type="component" value="Unassembled WGS sequence"/>
</dbReference>
<evidence type="ECO:0000313" key="5">
    <source>
        <dbReference type="Proteomes" id="UP000247698"/>
    </source>
</evidence>
<keyword evidence="1" id="KW-1133">Transmembrane helix</keyword>
<dbReference type="PATRIC" id="fig|1218507.3.peg.169"/>
<dbReference type="EMBL" id="QGLG01000001">
    <property type="protein sequence ID" value="PXY85991.1"/>
    <property type="molecule type" value="Genomic_DNA"/>
</dbReference>
<gene>
    <name evidence="3" type="ORF">DK873_00100</name>
    <name evidence="2" type="ORF">JF74_00190</name>
</gene>
<evidence type="ECO:0000256" key="1">
    <source>
        <dbReference type="SAM" id="Phobius"/>
    </source>
</evidence>
<evidence type="ECO:0000313" key="4">
    <source>
        <dbReference type="Proteomes" id="UP000033531"/>
    </source>
</evidence>
<name>A0A0F4LMA9_9LACO</name>
<comment type="caution">
    <text evidence="2">The sequence shown here is derived from an EMBL/GenBank/DDBJ whole genome shotgun (WGS) entry which is preliminary data.</text>
</comment>
<protein>
    <submittedName>
        <fullName evidence="2">Uncharacterized protein</fullName>
    </submittedName>
</protein>
<keyword evidence="1" id="KW-0472">Membrane</keyword>
<dbReference type="Proteomes" id="UP000033531">
    <property type="component" value="Unassembled WGS sequence"/>
</dbReference>
<dbReference type="EMBL" id="JXLI01000001">
    <property type="protein sequence ID" value="KJY58706.1"/>
    <property type="molecule type" value="Genomic_DNA"/>
</dbReference>
<keyword evidence="1" id="KW-0812">Transmembrane</keyword>